<dbReference type="RefSeq" id="WP_094892514.1">
    <property type="nucleotide sequence ID" value="NZ_CP029426.2"/>
</dbReference>
<evidence type="ECO:0000313" key="3">
    <source>
        <dbReference type="EMBL" id="AWM03844.1"/>
    </source>
</evidence>
<protein>
    <submittedName>
        <fullName evidence="3">Alpha/beta hydrolase</fullName>
    </submittedName>
</protein>
<keyword evidence="1" id="KW-1133">Transmembrane helix</keyword>
<dbReference type="InterPro" id="IPR050266">
    <property type="entry name" value="AB_hydrolase_sf"/>
</dbReference>
<dbReference type="InterPro" id="IPR000073">
    <property type="entry name" value="AB_hydrolase_1"/>
</dbReference>
<evidence type="ECO:0000259" key="2">
    <source>
        <dbReference type="Pfam" id="PF12697"/>
    </source>
</evidence>
<dbReference type="PANTHER" id="PTHR43798">
    <property type="entry name" value="MONOACYLGLYCEROL LIPASE"/>
    <property type="match status" value="1"/>
</dbReference>
<dbReference type="InterPro" id="IPR029058">
    <property type="entry name" value="AB_hydrolase_fold"/>
</dbReference>
<dbReference type="Proteomes" id="UP000215884">
    <property type="component" value="Chromosome"/>
</dbReference>
<feature type="transmembrane region" description="Helical" evidence="1">
    <location>
        <begin position="6"/>
        <end position="26"/>
    </location>
</feature>
<dbReference type="SUPFAM" id="SSF53474">
    <property type="entry name" value="alpha/beta-Hydrolases"/>
    <property type="match status" value="1"/>
</dbReference>
<gene>
    <name evidence="3" type="ORF">CIT40_30005</name>
</gene>
<evidence type="ECO:0000313" key="4">
    <source>
        <dbReference type="Proteomes" id="UP000215884"/>
    </source>
</evidence>
<dbReference type="OrthoDB" id="9808398at2"/>
<keyword evidence="1" id="KW-0812">Transmembrane</keyword>
<dbReference type="GO" id="GO:0016020">
    <property type="term" value="C:membrane"/>
    <property type="evidence" value="ECO:0007669"/>
    <property type="project" value="TreeGrafter"/>
</dbReference>
<keyword evidence="1" id="KW-0472">Membrane</keyword>
<reference evidence="3 4" key="1">
    <citation type="journal article" date="2017" name="Syst. Appl. Microbiol.">
        <title>Soybeans inoculated with root zone soils of Canadian native legumes harbour diverse and novel Bradyrhizobium spp. that possess agricultural potential.</title>
        <authorList>
            <person name="Bromfield E.S.P."/>
            <person name="Cloutier S."/>
            <person name="Tambong J.T."/>
            <person name="Tran Thi T.V."/>
        </authorList>
    </citation>
    <scope>NUCLEOTIDE SEQUENCE [LARGE SCALE GENOMIC DNA]</scope>
    <source>
        <strain evidence="3 4">39S1MB</strain>
    </source>
</reference>
<sequence length="329" mass="35739">MWPLVVEIALISIAVYLAIAMVLIAWPTPAPSAAPGTATRELDSLVAGGELAEPAAPRHFAARDGAIRLYRVYPGTGSDVLVFLHGSSSDGRYLARLANALVALTGLTVVTPDMRGHGSEPGRRGDIEAVDRQEQDIADLIAVLRTQNSSGRFLLGGHSIGAGLAIRDAAGQEKPKPDGMVLIAPYIHRRSPAARPNSGGWATPFVPRFAGIEMLQRFGIHIFDGLPVLRFAVPPAARDGIETPLYSWRLFASVTPRPDWRDDIRRIDCPVLVLAAERDSIFRSEGYRTIFEPLARATVEVIPAIDHFQLVTSEEGPPRVARWLKEAVR</sequence>
<organism evidence="3 4">
    <name type="scientific">Bradyrhizobium amphicarpaeae</name>
    <dbReference type="NCBI Taxonomy" id="1404768"/>
    <lineage>
        <taxon>Bacteria</taxon>
        <taxon>Pseudomonadati</taxon>
        <taxon>Pseudomonadota</taxon>
        <taxon>Alphaproteobacteria</taxon>
        <taxon>Hyphomicrobiales</taxon>
        <taxon>Nitrobacteraceae</taxon>
        <taxon>Bradyrhizobium</taxon>
    </lineage>
</organism>
<feature type="domain" description="AB hydrolase-1" evidence="2">
    <location>
        <begin position="81"/>
        <end position="310"/>
    </location>
</feature>
<keyword evidence="3" id="KW-0378">Hydrolase</keyword>
<accession>A0A2U8Q1D2</accession>
<proteinExistence type="predicted"/>
<dbReference type="AlphaFoldDB" id="A0A2U8Q1D2"/>
<dbReference type="KEGG" id="brq:CIT40_30005"/>
<dbReference type="GO" id="GO:0016787">
    <property type="term" value="F:hydrolase activity"/>
    <property type="evidence" value="ECO:0007669"/>
    <property type="project" value="UniProtKB-KW"/>
</dbReference>
<dbReference type="PANTHER" id="PTHR43798:SF33">
    <property type="entry name" value="HYDROLASE, PUTATIVE (AFU_ORTHOLOGUE AFUA_2G14860)-RELATED"/>
    <property type="match status" value="1"/>
</dbReference>
<dbReference type="Pfam" id="PF12697">
    <property type="entry name" value="Abhydrolase_6"/>
    <property type="match status" value="1"/>
</dbReference>
<keyword evidence="4" id="KW-1185">Reference proteome</keyword>
<dbReference type="Gene3D" id="3.40.50.1820">
    <property type="entry name" value="alpha/beta hydrolase"/>
    <property type="match status" value="1"/>
</dbReference>
<reference evidence="3 4" key="2">
    <citation type="journal article" date="2019" name="Int. J. Syst. Evol. Microbiol.">
        <title>Description and complete genome sequence of Bradyrhizobium amphicarpaeae sp. nov., harbouring photosystem and nitrogen-fixation genes.</title>
        <authorList>
            <person name="Bromfield E.S.P."/>
            <person name="Cloutier S."/>
            <person name="Nguyen H.D.T."/>
        </authorList>
    </citation>
    <scope>NUCLEOTIDE SEQUENCE [LARGE SCALE GENOMIC DNA]</scope>
    <source>
        <strain evidence="3 4">39S1MB</strain>
    </source>
</reference>
<name>A0A2U8Q1D2_9BRAD</name>
<evidence type="ECO:0000256" key="1">
    <source>
        <dbReference type="SAM" id="Phobius"/>
    </source>
</evidence>
<dbReference type="EMBL" id="CP029426">
    <property type="protein sequence ID" value="AWM03844.1"/>
    <property type="molecule type" value="Genomic_DNA"/>
</dbReference>